<keyword evidence="4" id="KW-1185">Reference proteome</keyword>
<dbReference type="Proteomes" id="UP000078389">
    <property type="component" value="Unassembled WGS sequence"/>
</dbReference>
<keyword evidence="2" id="KW-0812">Transmembrane</keyword>
<name>A0A178I056_9HYPH</name>
<keyword evidence="2" id="KW-1133">Transmembrane helix</keyword>
<evidence type="ECO:0000256" key="1">
    <source>
        <dbReference type="SAM" id="MobiDB-lite"/>
    </source>
</evidence>
<comment type="caution">
    <text evidence="3">The sequence shown here is derived from an EMBL/GenBank/DDBJ whole genome shotgun (WGS) entry which is preliminary data.</text>
</comment>
<evidence type="ECO:0000256" key="2">
    <source>
        <dbReference type="SAM" id="Phobius"/>
    </source>
</evidence>
<accession>A0A178I056</accession>
<evidence type="ECO:0008006" key="5">
    <source>
        <dbReference type="Google" id="ProtNLM"/>
    </source>
</evidence>
<evidence type="ECO:0000313" key="3">
    <source>
        <dbReference type="EMBL" id="OAM77694.1"/>
    </source>
</evidence>
<organism evidence="3 4">
    <name type="scientific">Devosia elaeis</name>
    <dbReference type="NCBI Taxonomy" id="1770058"/>
    <lineage>
        <taxon>Bacteria</taxon>
        <taxon>Pseudomonadati</taxon>
        <taxon>Pseudomonadota</taxon>
        <taxon>Alphaproteobacteria</taxon>
        <taxon>Hyphomicrobiales</taxon>
        <taxon>Devosiaceae</taxon>
        <taxon>Devosia</taxon>
    </lineage>
</organism>
<protein>
    <recommendedName>
        <fullName evidence="5">LITAF domain-containing protein</fullName>
    </recommendedName>
</protein>
<proteinExistence type="predicted"/>
<dbReference type="EMBL" id="LVVY01000079">
    <property type="protein sequence ID" value="OAM77694.1"/>
    <property type="molecule type" value="Genomic_DNA"/>
</dbReference>
<feature type="transmembrane region" description="Helical" evidence="2">
    <location>
        <begin position="32"/>
        <end position="54"/>
    </location>
</feature>
<sequence length="94" mass="10955">MGRGIMGVAKQRRYCPEDDRMVLAEKQTPNHLLHLLLSVLTLGVWLVVWIILIIGADLGAYRCPHCGARTRSSPPWGWKPRRRRRDEYEEEDED</sequence>
<keyword evidence="2" id="KW-0472">Membrane</keyword>
<reference evidence="3 4" key="1">
    <citation type="submission" date="2016-03" db="EMBL/GenBank/DDBJ databases">
        <title>Genome sequencing of Devosia sp. S37.</title>
        <authorList>
            <person name="Mohd Nor M."/>
        </authorList>
    </citation>
    <scope>NUCLEOTIDE SEQUENCE [LARGE SCALE GENOMIC DNA]</scope>
    <source>
        <strain evidence="3 4">S37</strain>
    </source>
</reference>
<dbReference type="STRING" id="1770058.A3840_08670"/>
<gene>
    <name evidence="3" type="ORF">A3840_08670</name>
</gene>
<feature type="region of interest" description="Disordered" evidence="1">
    <location>
        <begin position="66"/>
        <end position="94"/>
    </location>
</feature>
<evidence type="ECO:0000313" key="4">
    <source>
        <dbReference type="Proteomes" id="UP000078389"/>
    </source>
</evidence>
<dbReference type="AlphaFoldDB" id="A0A178I056"/>